<feature type="chain" id="PRO_5044666669" evidence="2">
    <location>
        <begin position="25"/>
        <end position="216"/>
    </location>
</feature>
<evidence type="ECO:0000313" key="3">
    <source>
        <dbReference type="Proteomes" id="UP001652626"/>
    </source>
</evidence>
<reference evidence="4 5" key="1">
    <citation type="submission" date="2025-05" db="UniProtKB">
        <authorList>
            <consortium name="RefSeq"/>
        </authorList>
    </citation>
    <scope>IDENTIFICATION</scope>
    <source>
        <tissue evidence="4 5">Whole body</tissue>
    </source>
</reference>
<dbReference type="OrthoDB" id="7197364at2759"/>
<dbReference type="Proteomes" id="UP001652626">
    <property type="component" value="Chromosome 9"/>
</dbReference>
<organism evidence="3 4">
    <name type="scientific">Vanessa tameamea</name>
    <name type="common">Kamehameha butterfly</name>
    <dbReference type="NCBI Taxonomy" id="334116"/>
    <lineage>
        <taxon>Eukaryota</taxon>
        <taxon>Metazoa</taxon>
        <taxon>Ecdysozoa</taxon>
        <taxon>Arthropoda</taxon>
        <taxon>Hexapoda</taxon>
        <taxon>Insecta</taxon>
        <taxon>Pterygota</taxon>
        <taxon>Neoptera</taxon>
        <taxon>Endopterygota</taxon>
        <taxon>Lepidoptera</taxon>
        <taxon>Glossata</taxon>
        <taxon>Ditrysia</taxon>
        <taxon>Papilionoidea</taxon>
        <taxon>Nymphalidae</taxon>
        <taxon>Nymphalinae</taxon>
        <taxon>Vanessa</taxon>
    </lineage>
</organism>
<keyword evidence="3" id="KW-1185">Reference proteome</keyword>
<proteinExistence type="predicted"/>
<dbReference type="GeneID" id="113395080"/>
<evidence type="ECO:0000313" key="5">
    <source>
        <dbReference type="RefSeq" id="XP_026488416.2"/>
    </source>
</evidence>
<keyword evidence="2" id="KW-0732">Signal</keyword>
<accession>A0A8B8HUR7</accession>
<evidence type="ECO:0000313" key="4">
    <source>
        <dbReference type="RefSeq" id="XP_026488415.2"/>
    </source>
</evidence>
<dbReference type="RefSeq" id="XP_026488416.2">
    <property type="nucleotide sequence ID" value="XM_026632631.2"/>
</dbReference>
<dbReference type="RefSeq" id="XP_026488415.2">
    <property type="nucleotide sequence ID" value="XM_026632630.2"/>
</dbReference>
<name>A0A8B8HUR7_VANTA</name>
<feature type="compositionally biased region" description="Basic and acidic residues" evidence="1">
    <location>
        <begin position="117"/>
        <end position="129"/>
    </location>
</feature>
<protein>
    <submittedName>
        <fullName evidence="4 5">Uncharacterized protein LOC113395080</fullName>
    </submittedName>
</protein>
<gene>
    <name evidence="4 5" type="primary">LOC113395080</name>
</gene>
<sequence length="216" mass="25852">MAIISLQHTYFFILLTLLVGQGDGHWKKSSKNILQRDMKLYKKMTEKMKEELEEFYGEYSNEPINDYFLEEIDYVQSKIEKQLRPKIKNDKSKEITYSRVNFSENDHYVKNPHNKEYVTNKSSENHDNNSIDESNTTTNTTWPKFEDILLAIGKQYDWKNDRWIKVKAKMRDKQKNKLNKLDNVAEHQKHNFKYRIVKLNRAKSKRKIVIAVTAVR</sequence>
<dbReference type="AlphaFoldDB" id="A0A8B8HUR7"/>
<evidence type="ECO:0000256" key="1">
    <source>
        <dbReference type="SAM" id="MobiDB-lite"/>
    </source>
</evidence>
<feature type="signal peptide" evidence="2">
    <location>
        <begin position="1"/>
        <end position="24"/>
    </location>
</feature>
<evidence type="ECO:0000256" key="2">
    <source>
        <dbReference type="SAM" id="SignalP"/>
    </source>
</evidence>
<feature type="region of interest" description="Disordered" evidence="1">
    <location>
        <begin position="117"/>
        <end position="137"/>
    </location>
</feature>